<name>A0A6P2BVL4_9ACTN</name>
<comment type="caution">
    <text evidence="1">The sequence shown here is derived from an EMBL/GenBank/DDBJ whole genome shotgun (WGS) entry which is preliminary data.</text>
</comment>
<protein>
    <submittedName>
        <fullName evidence="1">Uncharacterized protein</fullName>
    </submittedName>
</protein>
<sequence>MELQYEGFVKFADGEVISIQCFEGRCSECPDETRAGDIGSDIGQVIEGPLPGGLFCEHGCEHGPAKDREGGSRDMIVTETTVTEYVIEVACDDYRKEG</sequence>
<evidence type="ECO:0000313" key="2">
    <source>
        <dbReference type="Proteomes" id="UP000460272"/>
    </source>
</evidence>
<proteinExistence type="predicted"/>
<gene>
    <name evidence="1" type="ORF">EAS64_33785</name>
</gene>
<evidence type="ECO:0000313" key="1">
    <source>
        <dbReference type="EMBL" id="TVZ01253.1"/>
    </source>
</evidence>
<dbReference type="EMBL" id="RPFW01000007">
    <property type="protein sequence ID" value="TVZ01253.1"/>
    <property type="molecule type" value="Genomic_DNA"/>
</dbReference>
<reference evidence="1 2" key="1">
    <citation type="submission" date="2018-11" db="EMBL/GenBank/DDBJ databases">
        <title>Trebonia kvetii gen.nov., sp.nov., a novel acidophilic actinobacterium, and proposal of the new actinobacterial family Treboniaceae fam. nov.</title>
        <authorList>
            <person name="Rapoport D."/>
            <person name="Sagova-Mareckova M."/>
            <person name="Sedlacek I."/>
            <person name="Provaznik J."/>
            <person name="Kralova S."/>
            <person name="Pavlinic D."/>
            <person name="Benes V."/>
            <person name="Kopecky J."/>
        </authorList>
    </citation>
    <scope>NUCLEOTIDE SEQUENCE [LARGE SCALE GENOMIC DNA]</scope>
    <source>
        <strain evidence="1 2">15Tr583</strain>
    </source>
</reference>
<dbReference type="AlphaFoldDB" id="A0A6P2BVL4"/>
<keyword evidence="2" id="KW-1185">Reference proteome</keyword>
<dbReference type="RefSeq" id="WP_145859664.1">
    <property type="nucleotide sequence ID" value="NZ_RPFW01000007.1"/>
</dbReference>
<accession>A0A6P2BVL4</accession>
<organism evidence="1 2">
    <name type="scientific">Trebonia kvetii</name>
    <dbReference type="NCBI Taxonomy" id="2480626"/>
    <lineage>
        <taxon>Bacteria</taxon>
        <taxon>Bacillati</taxon>
        <taxon>Actinomycetota</taxon>
        <taxon>Actinomycetes</taxon>
        <taxon>Streptosporangiales</taxon>
        <taxon>Treboniaceae</taxon>
        <taxon>Trebonia</taxon>
    </lineage>
</organism>
<dbReference type="Proteomes" id="UP000460272">
    <property type="component" value="Unassembled WGS sequence"/>
</dbReference>